<sequence length="525" mass="56993">MRERDRFAQLVTLLGRHGMRGLSAKLGFGSPDDGQFVDARPDAVVALLRDIGPVGVKFGQILAMRSDLLGPQWINALSTLQDRVPAVPFEEIAPAVEDAIGGDLDSYFSSFDREPLAAASIAQVHAATMLDGRSVIVKIRRPGIGAIVDADLRLLRRFARTAANRIPELARLKPDELLSQFAESLDREMDLSAEGRSSDSIGAFLAPLGVRTASFEWELSGRRVNVQQRLIGTPATDLDRAREAGVDLQAVARTYAQAILRSIIFHGQFHADPHPGNVILLQDGSLGFIDFGAVGTLLPRRRDQLVQLALSIASDDVAGVADILMIWAGDPEVDRDRLEFALGELIDSFKDVVLSNVDLSKIFEQVFRLLREFQLALPPDLALVLRTLLTAEGFVRRLDPAFNIADELAPVARELIAERTSLITLKKEAKKIGVALARATLSTPEIIGQIDKFARTGKIPVTISATDLQILSRAFEKKPASNPGVIPAALLISAAILSSDWPVLAVCSAAAGALMILRTWIHRNS</sequence>
<dbReference type="GO" id="GO:0016301">
    <property type="term" value="F:kinase activity"/>
    <property type="evidence" value="ECO:0007669"/>
    <property type="project" value="UniProtKB-KW"/>
</dbReference>
<dbReference type="RefSeq" id="WP_118856151.1">
    <property type="nucleotide sequence ID" value="NZ_CP041659.1"/>
</dbReference>
<dbReference type="SUPFAM" id="SSF56112">
    <property type="entry name" value="Protein kinase-like (PK-like)"/>
    <property type="match status" value="1"/>
</dbReference>
<keyword evidence="4" id="KW-1185">Reference proteome</keyword>
<evidence type="ECO:0000259" key="2">
    <source>
        <dbReference type="Pfam" id="PF03109"/>
    </source>
</evidence>
<dbReference type="KEGG" id="sxa:FMM02_03125"/>
<evidence type="ECO:0000313" key="4">
    <source>
        <dbReference type="Proteomes" id="UP000321857"/>
    </source>
</evidence>
<keyword evidence="3" id="KW-0808">Transferase</keyword>
<comment type="similarity">
    <text evidence="1">Belongs to the protein kinase superfamily. ADCK protein kinase family.</text>
</comment>
<dbReference type="OrthoDB" id="9795390at2"/>
<keyword evidence="3" id="KW-0418">Kinase</keyword>
<name>A0A516IQ39_9SPHN</name>
<organism evidence="3 4">
    <name type="scientific">Sphingomonas xanthus</name>
    <dbReference type="NCBI Taxonomy" id="2594473"/>
    <lineage>
        <taxon>Bacteria</taxon>
        <taxon>Pseudomonadati</taxon>
        <taxon>Pseudomonadota</taxon>
        <taxon>Alphaproteobacteria</taxon>
        <taxon>Sphingomonadales</taxon>
        <taxon>Sphingomonadaceae</taxon>
        <taxon>Sphingomonas</taxon>
    </lineage>
</organism>
<dbReference type="Proteomes" id="UP000321857">
    <property type="component" value="Chromosome"/>
</dbReference>
<dbReference type="InterPro" id="IPR050154">
    <property type="entry name" value="UbiB_kinase"/>
</dbReference>
<gene>
    <name evidence="3" type="ORF">FMM02_03125</name>
</gene>
<dbReference type="CDD" id="cd05121">
    <property type="entry name" value="ABC1_ADCK3-like"/>
    <property type="match status" value="1"/>
</dbReference>
<dbReference type="InterPro" id="IPR004147">
    <property type="entry name" value="ABC1_dom"/>
</dbReference>
<reference evidence="3 4" key="1">
    <citation type="submission" date="2019-07" db="EMBL/GenBank/DDBJ databases">
        <title>Sphingomonas AE3 Genome sequencing and assembly.</title>
        <authorList>
            <person name="Kim H."/>
        </authorList>
    </citation>
    <scope>NUCLEOTIDE SEQUENCE [LARGE SCALE GENOMIC DNA]</scope>
    <source>
        <strain evidence="3 4">AE3</strain>
    </source>
</reference>
<dbReference type="EMBL" id="CP041659">
    <property type="protein sequence ID" value="QDP19038.1"/>
    <property type="molecule type" value="Genomic_DNA"/>
</dbReference>
<feature type="domain" description="ABC1 atypical kinase-like" evidence="2">
    <location>
        <begin position="80"/>
        <end position="322"/>
    </location>
</feature>
<dbReference type="AlphaFoldDB" id="A0A516IQ39"/>
<dbReference type="PANTHER" id="PTHR10566">
    <property type="entry name" value="CHAPERONE-ACTIVITY OF BC1 COMPLEX CABC1 -RELATED"/>
    <property type="match status" value="1"/>
</dbReference>
<proteinExistence type="inferred from homology"/>
<dbReference type="PANTHER" id="PTHR10566:SF113">
    <property type="entry name" value="PROTEIN ACTIVITY OF BC1 COMPLEX KINASE 7, CHLOROPLASTIC"/>
    <property type="match status" value="1"/>
</dbReference>
<evidence type="ECO:0000313" key="3">
    <source>
        <dbReference type="EMBL" id="QDP19038.1"/>
    </source>
</evidence>
<accession>A0A516IQ39</accession>
<dbReference type="Pfam" id="PF03109">
    <property type="entry name" value="ABC1"/>
    <property type="match status" value="1"/>
</dbReference>
<evidence type="ECO:0000256" key="1">
    <source>
        <dbReference type="ARBA" id="ARBA00009670"/>
    </source>
</evidence>
<dbReference type="InterPro" id="IPR011009">
    <property type="entry name" value="Kinase-like_dom_sf"/>
</dbReference>
<protein>
    <submittedName>
        <fullName evidence="3">AarF/ABC1/UbiB kinase family protein</fullName>
    </submittedName>
</protein>